<dbReference type="PROSITE" id="PS01227">
    <property type="entry name" value="UPF0012"/>
    <property type="match status" value="1"/>
</dbReference>
<dbReference type="InterPro" id="IPR001110">
    <property type="entry name" value="UPF0012_CS"/>
</dbReference>
<reference evidence="4 5" key="1">
    <citation type="submission" date="2015-07" db="EMBL/GenBank/DDBJ databases">
        <authorList>
            <person name="Noorani M."/>
        </authorList>
    </citation>
    <scope>NUCLEOTIDE SEQUENCE [LARGE SCALE GENOMIC DNA]</scope>
    <source>
        <strain evidence="4 5">CECT 7802</strain>
    </source>
</reference>
<dbReference type="RefSeq" id="WP_055083763.1">
    <property type="nucleotide sequence ID" value="NZ_CXSU01000011.1"/>
</dbReference>
<dbReference type="AlphaFoldDB" id="A0A0M6YG02"/>
<protein>
    <submittedName>
        <fullName evidence="4">(R)-stereoselective amidase</fullName>
        <ecNumber evidence="4">3.5.1.100</ecNumber>
    </submittedName>
</protein>
<evidence type="ECO:0000259" key="3">
    <source>
        <dbReference type="PROSITE" id="PS50263"/>
    </source>
</evidence>
<evidence type="ECO:0000313" key="4">
    <source>
        <dbReference type="EMBL" id="CTQ49282.1"/>
    </source>
</evidence>
<organism evidence="4 5">
    <name type="scientific">Jannaschia donghaensis</name>
    <dbReference type="NCBI Taxonomy" id="420998"/>
    <lineage>
        <taxon>Bacteria</taxon>
        <taxon>Pseudomonadati</taxon>
        <taxon>Pseudomonadota</taxon>
        <taxon>Alphaproteobacteria</taxon>
        <taxon>Rhodobacterales</taxon>
        <taxon>Roseobacteraceae</taxon>
        <taxon>Jannaschia</taxon>
    </lineage>
</organism>
<dbReference type="Gene3D" id="3.60.110.10">
    <property type="entry name" value="Carbon-nitrogen hydrolase"/>
    <property type="match status" value="1"/>
</dbReference>
<evidence type="ECO:0000256" key="2">
    <source>
        <dbReference type="ARBA" id="ARBA00022801"/>
    </source>
</evidence>
<dbReference type="SUPFAM" id="SSF56317">
    <property type="entry name" value="Carbon-nitrogen hydrolase"/>
    <property type="match status" value="1"/>
</dbReference>
<dbReference type="PROSITE" id="PS50263">
    <property type="entry name" value="CN_HYDROLASE"/>
    <property type="match status" value="1"/>
</dbReference>
<dbReference type="PANTHER" id="PTHR23088:SF27">
    <property type="entry name" value="DEAMINATED GLUTATHIONE AMIDASE"/>
    <property type="match status" value="1"/>
</dbReference>
<proteinExistence type="inferred from homology"/>
<gene>
    <name evidence="4" type="primary">ramA</name>
    <name evidence="4" type="ORF">JDO7802_01295</name>
</gene>
<keyword evidence="5" id="KW-1185">Reference proteome</keyword>
<dbReference type="EC" id="3.5.1.100" evidence="4"/>
<evidence type="ECO:0000313" key="5">
    <source>
        <dbReference type="Proteomes" id="UP000049222"/>
    </source>
</evidence>
<dbReference type="Pfam" id="PF00795">
    <property type="entry name" value="CN_hydrolase"/>
    <property type="match status" value="1"/>
</dbReference>
<dbReference type="Proteomes" id="UP000049222">
    <property type="component" value="Unassembled WGS sequence"/>
</dbReference>
<dbReference type="InterPro" id="IPR045254">
    <property type="entry name" value="Nit1/2_C-N_Hydrolase"/>
</dbReference>
<dbReference type="EMBL" id="CXSU01000011">
    <property type="protein sequence ID" value="CTQ49282.1"/>
    <property type="molecule type" value="Genomic_DNA"/>
</dbReference>
<feature type="domain" description="CN hydrolase" evidence="3">
    <location>
        <begin position="1"/>
        <end position="254"/>
    </location>
</feature>
<name>A0A0M6YG02_9RHOB</name>
<dbReference type="InterPro" id="IPR003010">
    <property type="entry name" value="C-N_Hydrolase"/>
</dbReference>
<comment type="similarity">
    <text evidence="1">Belongs to the carbon-nitrogen hydrolase superfamily. NIT1/NIT2 family.</text>
</comment>
<dbReference type="STRING" id="420998.JDO7802_01295"/>
<sequence length="276" mass="29962">MRAGLLQLSVTDDPAENLAVTLDLLADAVRQGAEIVLTPEVTNCLSFDRVRQRDILRPEVRDPTLAGLRDAARSHGVWVLIGSLALRTADPEGRFANRSFLIDPSGQIVARYDKIHMFDVTVSEAETFRESAAYRPGTKATLARTPWGKIGMTVCYDLRFPELYRALAREGAAFLTVPAAFTATTGAAHWEILLRARAIETGCFVIAPAQTGTHAVTAERTLRTHGHAMIVAPWGEVVLDAGTEPGAFVVDIDPDAVTAARARIPSIHAERSWEGP</sequence>
<dbReference type="GO" id="GO:0016811">
    <property type="term" value="F:hydrolase activity, acting on carbon-nitrogen (but not peptide) bonds, in linear amides"/>
    <property type="evidence" value="ECO:0007669"/>
    <property type="project" value="InterPro"/>
</dbReference>
<dbReference type="PANTHER" id="PTHR23088">
    <property type="entry name" value="NITRILASE-RELATED"/>
    <property type="match status" value="1"/>
</dbReference>
<dbReference type="OrthoDB" id="9811121at2"/>
<dbReference type="InterPro" id="IPR036526">
    <property type="entry name" value="C-N_Hydrolase_sf"/>
</dbReference>
<keyword evidence="2 4" id="KW-0378">Hydrolase</keyword>
<evidence type="ECO:0000256" key="1">
    <source>
        <dbReference type="ARBA" id="ARBA00010613"/>
    </source>
</evidence>
<dbReference type="CDD" id="cd07572">
    <property type="entry name" value="nit"/>
    <property type="match status" value="1"/>
</dbReference>
<accession>A0A0M6YG02</accession>